<evidence type="ECO:0000313" key="3">
    <source>
        <dbReference type="Proteomes" id="UP000078348"/>
    </source>
</evidence>
<dbReference type="EMBL" id="LXWW01000106">
    <property type="protein sequence ID" value="OAO15966.1"/>
    <property type="molecule type" value="Genomic_DNA"/>
</dbReference>
<feature type="region of interest" description="Disordered" evidence="1">
    <location>
        <begin position="320"/>
        <end position="365"/>
    </location>
</feature>
<keyword evidence="3" id="KW-1185">Reference proteome</keyword>
<feature type="compositionally biased region" description="Basic and acidic residues" evidence="1">
    <location>
        <begin position="342"/>
        <end position="353"/>
    </location>
</feature>
<comment type="caution">
    <text evidence="2">The sequence shown here is derived from an EMBL/GenBank/DDBJ whole genome shotgun (WGS) entry which is preliminary data.</text>
</comment>
<dbReference type="AlphaFoldDB" id="A0A196SI27"/>
<protein>
    <submittedName>
        <fullName evidence="2">Uncharacterized protein</fullName>
    </submittedName>
</protein>
<dbReference type="Proteomes" id="UP000078348">
    <property type="component" value="Unassembled WGS sequence"/>
</dbReference>
<reference evidence="2 3" key="1">
    <citation type="submission" date="2016-05" db="EMBL/GenBank/DDBJ databases">
        <title>Nuclear genome of Blastocystis sp. subtype 1 NandII.</title>
        <authorList>
            <person name="Gentekaki E."/>
            <person name="Curtis B."/>
            <person name="Stairs C."/>
            <person name="Eme L."/>
            <person name="Herman E."/>
            <person name="Klimes V."/>
            <person name="Arias M.C."/>
            <person name="Elias M."/>
            <person name="Hilliou F."/>
            <person name="Klute M."/>
            <person name="Malik S.-B."/>
            <person name="Pightling A."/>
            <person name="Rachubinski R."/>
            <person name="Salas D."/>
            <person name="Schlacht A."/>
            <person name="Suga H."/>
            <person name="Archibald J."/>
            <person name="Ball S.G."/>
            <person name="Clark G."/>
            <person name="Dacks J."/>
            <person name="Van Der Giezen M."/>
            <person name="Tsaousis A."/>
            <person name="Roger A."/>
        </authorList>
    </citation>
    <scope>NUCLEOTIDE SEQUENCE [LARGE SCALE GENOMIC DNA]</scope>
    <source>
        <strain evidence="3">ATCC 50177 / NandII</strain>
    </source>
</reference>
<organism evidence="2 3">
    <name type="scientific">Blastocystis sp. subtype 1 (strain ATCC 50177 / NandII)</name>
    <dbReference type="NCBI Taxonomy" id="478820"/>
    <lineage>
        <taxon>Eukaryota</taxon>
        <taxon>Sar</taxon>
        <taxon>Stramenopiles</taxon>
        <taxon>Bigyra</taxon>
        <taxon>Opalozoa</taxon>
        <taxon>Opalinata</taxon>
        <taxon>Blastocystidae</taxon>
        <taxon>Blastocystis</taxon>
    </lineage>
</organism>
<name>A0A196SI27_BLAHN</name>
<evidence type="ECO:0000313" key="2">
    <source>
        <dbReference type="EMBL" id="OAO15966.1"/>
    </source>
</evidence>
<accession>A0A196SI27</accession>
<sequence length="1121" mass="124490">MDAFLSSLFKAYFQFKLERSEPCIRLEQGDGKNTEMEVESILAEKELIRLLVRPFTNRASEQIAFILAPIVRCCEVPDAFWTYCQQFNRVVFKALRNAVVMGLESLQSGEANGVIQSNLTHLISFSSQAEFESLFSACLSLDHEFDEHKSHLCDSFTKSLVAVSDSRHVEKMRFFVVQLRNAVITYPKCAFNAQFSKEIDQLNKEVSECLNTGKNRNSRRPTLPGVVTAFTPDPSVLGIMEELMKEVEVENRNTTSSEKPRIPKRLKQLYLFRKVWFKEMIIDSVLQMNKTKELKSFELFLHRCRFITDEEHHNYINNLKPSLKPVAKPSDEPPAKSSAESSAEKTQTKRAGEEESIPSGKRAKTAEEEAKARVAAATTVLAPQLSFSEYHQALTAVMNLLLARDLDLTAALPACLAAFTRQIEQFRVAGERWRQIRCLAEWYACFACLEAPFATLRPALEAFVGAPPSAGACFGVWCLFTFLCTAFLNTEEENAQVWCHLVDRSLSELLEPQRRGSDLCCAEATEGIELALQGVVEVVRVNPTLPEGAAENGSFFTLRGQFASRPLVSRRLLQTFFLLAESQHLASCLSLLSFFEFSPFAFASFSSLSSFLHLHLQLCVFSEEREDDSSSFRPLDVQWFLSLSHDHPPNGDPFCEAVIPAVNALAEAFPSLYLVSLNDRTDDPWCDFISPDWASVLALCFKVPPATTTPASFSFSFSSPAAAPDTAFFMPSASLLSTLTSLLFANTPNTVDAAYHRIEAVLSALQAATSETPVNETVTNDNTNETVTNSIINETVNNGITTAANSTPTSFLSYSLFVALLSRCFLLHLPFCTPTTLTTDPLATVAQIAPIASLPSFLLFPFLLPLYTSSITFSSLSHDTQVALLRSLPLLSLHSPSLSSPLLRECSIARQQLLFFLCRSNHAFSSVSFPCLVAALSGYCAHAPTPKETAVEMAERVAKQPALARCLLLFTLVHATSLPESVYELLVGVVKNVAVRAESLFMECLFPADAMHYCREASGVIHVLCAFDSVTFARMVTASNEVLTLFLRHVLCSVHCCVGANVTLRCECGNCQETLQPEATILREYVTRLQERLTQNLRSIAKTPMVKTHPLFSLVREHFDL</sequence>
<proteinExistence type="predicted"/>
<evidence type="ECO:0000256" key="1">
    <source>
        <dbReference type="SAM" id="MobiDB-lite"/>
    </source>
</evidence>
<gene>
    <name evidence="2" type="ORF">AV274_2282</name>
</gene>